<keyword evidence="3" id="KW-1185">Reference proteome</keyword>
<dbReference type="Proteomes" id="UP000002282">
    <property type="component" value="Unassembled WGS sequence"/>
</dbReference>
<reference evidence="2 3" key="2">
    <citation type="journal article" date="2007" name="PLoS Biol.">
        <title>Principles of genome evolution in the Drosophila melanogaster species group.</title>
        <authorList>
            <person name="Ranz J.M."/>
            <person name="Maurin D."/>
            <person name="Chan Y.S."/>
            <person name="von Grotthuss M."/>
            <person name="Hillier L.W."/>
            <person name="Roote J."/>
            <person name="Ashburner M."/>
            <person name="Bergman C.M."/>
        </authorList>
    </citation>
    <scope>NUCLEOTIDE SEQUENCE [LARGE SCALE GENOMIC DNA]</scope>
    <source>
        <strain evidence="3">Tai18E2 / Tucson 14021-0261.01</strain>
    </source>
</reference>
<evidence type="ECO:0000313" key="3">
    <source>
        <dbReference type="Proteomes" id="UP000002282"/>
    </source>
</evidence>
<sequence length="94" mass="10225">MFVGSCFGCIYGLVNCVVSVYLSARENKVSFRTELLDEIRFILQCSGNTKAVKYPKNSSRSNASSKSKGSSMSVDSLPEDNSEADTPGQHNHAK</sequence>
<evidence type="ECO:0000313" key="2">
    <source>
        <dbReference type="EMBL" id="KRK05426.1"/>
    </source>
</evidence>
<name>A0A0R1EE06_DROYA</name>
<proteinExistence type="predicted"/>
<feature type="region of interest" description="Disordered" evidence="1">
    <location>
        <begin position="51"/>
        <end position="94"/>
    </location>
</feature>
<reference evidence="2 3" key="1">
    <citation type="journal article" date="2007" name="Nature">
        <title>Evolution of genes and genomes on the Drosophila phylogeny.</title>
        <authorList>
            <consortium name="Drosophila 12 Genomes Consortium"/>
            <person name="Clark A.G."/>
            <person name="Eisen M.B."/>
            <person name="Smith D.R."/>
            <person name="Bergman C.M."/>
            <person name="Oliver B."/>
            <person name="Markow T.A."/>
            <person name="Kaufman T.C."/>
            <person name="Kellis M."/>
            <person name="Gelbart W."/>
            <person name="Iyer V.N."/>
            <person name="Pollard D.A."/>
            <person name="Sackton T.B."/>
            <person name="Larracuente A.M."/>
            <person name="Singh N.D."/>
            <person name="Abad J.P."/>
            <person name="Abt D.N."/>
            <person name="Adryan B."/>
            <person name="Aguade M."/>
            <person name="Akashi H."/>
            <person name="Anderson W.W."/>
            <person name="Aquadro C.F."/>
            <person name="Ardell D.H."/>
            <person name="Arguello R."/>
            <person name="Artieri C.G."/>
            <person name="Barbash D.A."/>
            <person name="Barker D."/>
            <person name="Barsanti P."/>
            <person name="Batterham P."/>
            <person name="Batzoglou S."/>
            <person name="Begun D."/>
            <person name="Bhutkar A."/>
            <person name="Blanco E."/>
            <person name="Bosak S.A."/>
            <person name="Bradley R.K."/>
            <person name="Brand A.D."/>
            <person name="Brent M.R."/>
            <person name="Brooks A.N."/>
            <person name="Brown R.H."/>
            <person name="Butlin R.K."/>
            <person name="Caggese C."/>
            <person name="Calvi B.R."/>
            <person name="Bernardo de Carvalho A."/>
            <person name="Caspi A."/>
            <person name="Castrezana S."/>
            <person name="Celniker S.E."/>
            <person name="Chang J.L."/>
            <person name="Chapple C."/>
            <person name="Chatterji S."/>
            <person name="Chinwalla A."/>
            <person name="Civetta A."/>
            <person name="Clifton S.W."/>
            <person name="Comeron J.M."/>
            <person name="Costello J.C."/>
            <person name="Coyne J.A."/>
            <person name="Daub J."/>
            <person name="David R.G."/>
            <person name="Delcher A.L."/>
            <person name="Delehaunty K."/>
            <person name="Do C.B."/>
            <person name="Ebling H."/>
            <person name="Edwards K."/>
            <person name="Eickbush T."/>
            <person name="Evans J.D."/>
            <person name="Filipski A."/>
            <person name="Findeiss S."/>
            <person name="Freyhult E."/>
            <person name="Fulton L."/>
            <person name="Fulton R."/>
            <person name="Garcia A.C."/>
            <person name="Gardiner A."/>
            <person name="Garfield D.A."/>
            <person name="Garvin B.E."/>
            <person name="Gibson G."/>
            <person name="Gilbert D."/>
            <person name="Gnerre S."/>
            <person name="Godfrey J."/>
            <person name="Good R."/>
            <person name="Gotea V."/>
            <person name="Gravely B."/>
            <person name="Greenberg A.J."/>
            <person name="Griffiths-Jones S."/>
            <person name="Gross S."/>
            <person name="Guigo R."/>
            <person name="Gustafson E.A."/>
            <person name="Haerty W."/>
            <person name="Hahn M.W."/>
            <person name="Halligan D.L."/>
            <person name="Halpern A.L."/>
            <person name="Halter G.M."/>
            <person name="Han M.V."/>
            <person name="Heger A."/>
            <person name="Hillier L."/>
            <person name="Hinrichs A.S."/>
            <person name="Holmes I."/>
            <person name="Hoskins R.A."/>
            <person name="Hubisz M.J."/>
            <person name="Hultmark D."/>
            <person name="Huntley M.A."/>
            <person name="Jaffe D.B."/>
            <person name="Jagadeeshan S."/>
            <person name="Jeck W.R."/>
            <person name="Johnson J."/>
            <person name="Jones C.D."/>
            <person name="Jordan W.C."/>
            <person name="Karpen G.H."/>
            <person name="Kataoka E."/>
            <person name="Keightley P.D."/>
            <person name="Kheradpour P."/>
            <person name="Kirkness E.F."/>
            <person name="Koerich L.B."/>
            <person name="Kristiansen K."/>
            <person name="Kudrna D."/>
            <person name="Kulathinal R.J."/>
            <person name="Kumar S."/>
            <person name="Kwok R."/>
            <person name="Lander E."/>
            <person name="Langley C.H."/>
            <person name="Lapoint R."/>
            <person name="Lazzaro B.P."/>
            <person name="Lee S.J."/>
            <person name="Levesque L."/>
            <person name="Li R."/>
            <person name="Lin C.F."/>
            <person name="Lin M.F."/>
            <person name="Lindblad-Toh K."/>
            <person name="Llopart A."/>
            <person name="Long M."/>
            <person name="Low L."/>
            <person name="Lozovsky E."/>
            <person name="Lu J."/>
            <person name="Luo M."/>
            <person name="Machado C.A."/>
            <person name="Makalowski W."/>
            <person name="Marzo M."/>
            <person name="Matsuda M."/>
            <person name="Matzkin L."/>
            <person name="McAllister B."/>
            <person name="McBride C.S."/>
            <person name="McKernan B."/>
            <person name="McKernan K."/>
            <person name="Mendez-Lago M."/>
            <person name="Minx P."/>
            <person name="Mollenhauer M.U."/>
            <person name="Montooth K."/>
            <person name="Mount S.M."/>
            <person name="Mu X."/>
            <person name="Myers E."/>
            <person name="Negre B."/>
            <person name="Newfeld S."/>
            <person name="Nielsen R."/>
            <person name="Noor M.A."/>
            <person name="O'Grady P."/>
            <person name="Pachter L."/>
            <person name="Papaceit M."/>
            <person name="Parisi M.J."/>
            <person name="Parisi M."/>
            <person name="Parts L."/>
            <person name="Pedersen J.S."/>
            <person name="Pesole G."/>
            <person name="Phillippy A.M."/>
            <person name="Ponting C.P."/>
            <person name="Pop M."/>
            <person name="Porcelli D."/>
            <person name="Powell J.R."/>
            <person name="Prohaska S."/>
            <person name="Pruitt K."/>
            <person name="Puig M."/>
            <person name="Quesneville H."/>
            <person name="Ram K.R."/>
            <person name="Rand D."/>
            <person name="Rasmussen M.D."/>
            <person name="Reed L.K."/>
            <person name="Reenan R."/>
            <person name="Reily A."/>
            <person name="Remington K.A."/>
            <person name="Rieger T.T."/>
            <person name="Ritchie M.G."/>
            <person name="Robin C."/>
            <person name="Rogers Y.H."/>
            <person name="Rohde C."/>
            <person name="Rozas J."/>
            <person name="Rubenfield M.J."/>
            <person name="Ruiz A."/>
            <person name="Russo S."/>
            <person name="Salzberg S.L."/>
            <person name="Sanchez-Gracia A."/>
            <person name="Saranga D.J."/>
            <person name="Sato H."/>
            <person name="Schaeffer S.W."/>
            <person name="Schatz M.C."/>
            <person name="Schlenke T."/>
            <person name="Schwartz R."/>
            <person name="Segarra C."/>
            <person name="Singh R.S."/>
            <person name="Sirot L."/>
            <person name="Sirota M."/>
            <person name="Sisneros N.B."/>
            <person name="Smith C.D."/>
            <person name="Smith T.F."/>
            <person name="Spieth J."/>
            <person name="Stage D.E."/>
            <person name="Stark A."/>
            <person name="Stephan W."/>
            <person name="Strausberg R.L."/>
            <person name="Strempel S."/>
            <person name="Sturgill D."/>
            <person name="Sutton G."/>
            <person name="Sutton G.G."/>
            <person name="Tao W."/>
            <person name="Teichmann S."/>
            <person name="Tobari Y.N."/>
            <person name="Tomimura Y."/>
            <person name="Tsolas J.M."/>
            <person name="Valente V.L."/>
            <person name="Venter E."/>
            <person name="Venter J.C."/>
            <person name="Vicario S."/>
            <person name="Vieira F.G."/>
            <person name="Vilella A.J."/>
            <person name="Villasante A."/>
            <person name="Walenz B."/>
            <person name="Wang J."/>
            <person name="Wasserman M."/>
            <person name="Watts T."/>
            <person name="Wilson D."/>
            <person name="Wilson R.K."/>
            <person name="Wing R.A."/>
            <person name="Wolfner M.F."/>
            <person name="Wong A."/>
            <person name="Wong G.K."/>
            <person name="Wu C.I."/>
            <person name="Wu G."/>
            <person name="Yamamoto D."/>
            <person name="Yang H.P."/>
            <person name="Yang S.P."/>
            <person name="Yorke J.A."/>
            <person name="Yoshida K."/>
            <person name="Zdobnov E."/>
            <person name="Zhang P."/>
            <person name="Zhang Y."/>
            <person name="Zimin A.V."/>
            <person name="Baldwin J."/>
            <person name="Abdouelleil A."/>
            <person name="Abdulkadir J."/>
            <person name="Abebe A."/>
            <person name="Abera B."/>
            <person name="Abreu J."/>
            <person name="Acer S.C."/>
            <person name="Aftuck L."/>
            <person name="Alexander A."/>
            <person name="An P."/>
            <person name="Anderson E."/>
            <person name="Anderson S."/>
            <person name="Arachi H."/>
            <person name="Azer M."/>
            <person name="Bachantsang P."/>
            <person name="Barry A."/>
            <person name="Bayul T."/>
            <person name="Berlin A."/>
            <person name="Bessette D."/>
            <person name="Bloom T."/>
            <person name="Blye J."/>
            <person name="Boguslavskiy L."/>
            <person name="Bonnet C."/>
            <person name="Boukhgalter B."/>
            <person name="Bourzgui I."/>
            <person name="Brown A."/>
            <person name="Cahill P."/>
            <person name="Channer S."/>
            <person name="Cheshatsang Y."/>
            <person name="Chuda L."/>
            <person name="Citroen M."/>
            <person name="Collymore A."/>
            <person name="Cooke P."/>
            <person name="Costello M."/>
            <person name="D'Aco K."/>
            <person name="Daza R."/>
            <person name="De Haan G."/>
            <person name="DeGray S."/>
            <person name="DeMaso C."/>
            <person name="Dhargay N."/>
            <person name="Dooley K."/>
            <person name="Dooley E."/>
            <person name="Doricent M."/>
            <person name="Dorje P."/>
            <person name="Dorjee K."/>
            <person name="Dupes A."/>
            <person name="Elong R."/>
            <person name="Falk J."/>
            <person name="Farina A."/>
            <person name="Faro S."/>
            <person name="Ferguson D."/>
            <person name="Fisher S."/>
            <person name="Foley C.D."/>
            <person name="Franke A."/>
            <person name="Friedrich D."/>
            <person name="Gadbois L."/>
            <person name="Gearin G."/>
            <person name="Gearin C.R."/>
            <person name="Giannoukos G."/>
            <person name="Goode T."/>
            <person name="Graham J."/>
            <person name="Grandbois E."/>
            <person name="Grewal S."/>
            <person name="Gyaltsen K."/>
            <person name="Hafez N."/>
            <person name="Hagos B."/>
            <person name="Hall J."/>
            <person name="Henson C."/>
            <person name="Hollinger A."/>
            <person name="Honan T."/>
            <person name="Huard M.D."/>
            <person name="Hughes L."/>
            <person name="Hurhula B."/>
            <person name="Husby M.E."/>
            <person name="Kamat A."/>
            <person name="Kanga B."/>
            <person name="Kashin S."/>
            <person name="Khazanovich D."/>
            <person name="Kisner P."/>
            <person name="Lance K."/>
            <person name="Lara M."/>
            <person name="Lee W."/>
            <person name="Lennon N."/>
            <person name="Letendre F."/>
            <person name="LeVine R."/>
            <person name="Lipovsky A."/>
            <person name="Liu X."/>
            <person name="Liu J."/>
            <person name="Liu S."/>
            <person name="Lokyitsang T."/>
            <person name="Lokyitsang Y."/>
            <person name="Lubonja R."/>
            <person name="Lui A."/>
            <person name="MacDonald P."/>
            <person name="Magnisalis V."/>
            <person name="Maru K."/>
            <person name="Matthews C."/>
            <person name="McCusker W."/>
            <person name="McDonough S."/>
            <person name="Mehta T."/>
            <person name="Meldrim J."/>
            <person name="Meneus L."/>
            <person name="Mihai O."/>
            <person name="Mihalev A."/>
            <person name="Mihova T."/>
            <person name="Mittelman R."/>
            <person name="Mlenga V."/>
            <person name="Montmayeur A."/>
            <person name="Mulrain L."/>
            <person name="Navidi A."/>
            <person name="Naylor J."/>
            <person name="Negash T."/>
            <person name="Nguyen T."/>
            <person name="Nguyen N."/>
            <person name="Nicol R."/>
            <person name="Norbu C."/>
            <person name="Norbu N."/>
            <person name="Novod N."/>
            <person name="O'Neill B."/>
            <person name="Osman S."/>
            <person name="Markiewicz E."/>
            <person name="Oyono O.L."/>
            <person name="Patti C."/>
            <person name="Phunkhang P."/>
            <person name="Pierre F."/>
            <person name="Priest M."/>
            <person name="Raghuraman S."/>
            <person name="Rege F."/>
            <person name="Reyes R."/>
            <person name="Rise C."/>
            <person name="Rogov P."/>
            <person name="Ross K."/>
            <person name="Ryan E."/>
            <person name="Settipalli S."/>
            <person name="Shea T."/>
            <person name="Sherpa N."/>
            <person name="Shi L."/>
            <person name="Shih D."/>
            <person name="Sparrow T."/>
            <person name="Spaulding J."/>
            <person name="Stalker J."/>
            <person name="Stange-Thomann N."/>
            <person name="Stavropoulos S."/>
            <person name="Stone C."/>
            <person name="Strader C."/>
            <person name="Tesfaye S."/>
            <person name="Thomson T."/>
            <person name="Thoulutsang Y."/>
            <person name="Thoulutsang D."/>
            <person name="Topham K."/>
            <person name="Topping I."/>
            <person name="Tsamla T."/>
            <person name="Vassiliev H."/>
            <person name="Vo A."/>
            <person name="Wangchuk T."/>
            <person name="Wangdi T."/>
            <person name="Weiand M."/>
            <person name="Wilkinson J."/>
            <person name="Wilson A."/>
            <person name="Yadav S."/>
            <person name="Young G."/>
            <person name="Yu Q."/>
            <person name="Zembek L."/>
            <person name="Zhong D."/>
            <person name="Zimmer A."/>
            <person name="Zwirko Z."/>
            <person name="Jaffe D.B."/>
            <person name="Alvarez P."/>
            <person name="Brockman W."/>
            <person name="Butler J."/>
            <person name="Chin C."/>
            <person name="Gnerre S."/>
            <person name="Grabherr M."/>
            <person name="Kleber M."/>
            <person name="Mauceli E."/>
            <person name="MacCallum I."/>
        </authorList>
    </citation>
    <scope>NUCLEOTIDE SEQUENCE [LARGE SCALE GENOMIC DNA]</scope>
    <source>
        <strain evidence="3">Tai18E2 / Tucson 14021-0261.01</strain>
    </source>
</reference>
<dbReference type="KEGG" id="dya:Dyak_GE27873"/>
<protein>
    <submittedName>
        <fullName evidence="2">Uncharacterized protein</fullName>
    </submittedName>
</protein>
<dbReference type="OrthoDB" id="5984008at2759"/>
<accession>A0A0R1EE06</accession>
<feature type="compositionally biased region" description="Low complexity" evidence="1">
    <location>
        <begin position="58"/>
        <end position="76"/>
    </location>
</feature>
<dbReference type="EMBL" id="CH892034">
    <property type="protein sequence ID" value="KRK05426.1"/>
    <property type="molecule type" value="Genomic_DNA"/>
</dbReference>
<gene>
    <name evidence="2" type="primary">Dyak\GE27873</name>
    <name evidence="2" type="synonym">GE27873</name>
    <name evidence="2" type="ORF">Dyak_GE27873</name>
</gene>
<dbReference type="AlphaFoldDB" id="A0A0R1EE06"/>
<organism evidence="2 3">
    <name type="scientific">Drosophila yakuba</name>
    <name type="common">Fruit fly</name>
    <dbReference type="NCBI Taxonomy" id="7245"/>
    <lineage>
        <taxon>Eukaryota</taxon>
        <taxon>Metazoa</taxon>
        <taxon>Ecdysozoa</taxon>
        <taxon>Arthropoda</taxon>
        <taxon>Hexapoda</taxon>
        <taxon>Insecta</taxon>
        <taxon>Pterygota</taxon>
        <taxon>Neoptera</taxon>
        <taxon>Endopterygota</taxon>
        <taxon>Diptera</taxon>
        <taxon>Brachycera</taxon>
        <taxon>Muscomorpha</taxon>
        <taxon>Ephydroidea</taxon>
        <taxon>Drosophilidae</taxon>
        <taxon>Drosophila</taxon>
        <taxon>Sophophora</taxon>
    </lineage>
</organism>
<evidence type="ECO:0000256" key="1">
    <source>
        <dbReference type="SAM" id="MobiDB-lite"/>
    </source>
</evidence>